<dbReference type="Proteomes" id="UP000001072">
    <property type="component" value="Unassembled WGS sequence"/>
</dbReference>
<feature type="compositionally biased region" description="Basic and acidic residues" evidence="1">
    <location>
        <begin position="268"/>
        <end position="284"/>
    </location>
</feature>
<keyword evidence="3" id="KW-1185">Reference proteome</keyword>
<name>F4SBC3_MELLP</name>
<evidence type="ECO:0000313" key="3">
    <source>
        <dbReference type="Proteomes" id="UP000001072"/>
    </source>
</evidence>
<feature type="region of interest" description="Disordered" evidence="1">
    <location>
        <begin position="268"/>
        <end position="297"/>
    </location>
</feature>
<dbReference type="AlphaFoldDB" id="F4SBC3"/>
<dbReference type="HOGENOM" id="CLU_032925_1_0_1"/>
<proteinExistence type="predicted"/>
<feature type="compositionally biased region" description="Polar residues" evidence="1">
    <location>
        <begin position="287"/>
        <end position="297"/>
    </location>
</feature>
<dbReference type="InParanoid" id="F4SBC3"/>
<dbReference type="VEuPathDB" id="FungiDB:MELLADRAFT_113880"/>
<protein>
    <submittedName>
        <fullName evidence="2">Uncharacterized protein</fullName>
    </submittedName>
</protein>
<dbReference type="EMBL" id="GL883187">
    <property type="protein sequence ID" value="EGF98038.1"/>
    <property type="molecule type" value="Genomic_DNA"/>
</dbReference>
<evidence type="ECO:0000256" key="1">
    <source>
        <dbReference type="SAM" id="MobiDB-lite"/>
    </source>
</evidence>
<dbReference type="GeneID" id="18925122"/>
<dbReference type="KEGG" id="mlr:MELLADRAFT_113880"/>
<dbReference type="RefSeq" id="XP_007418677.1">
    <property type="nucleotide sequence ID" value="XM_007418615.1"/>
</dbReference>
<organism evidence="3">
    <name type="scientific">Melampsora larici-populina (strain 98AG31 / pathotype 3-4-7)</name>
    <name type="common">Poplar leaf rust fungus</name>
    <dbReference type="NCBI Taxonomy" id="747676"/>
    <lineage>
        <taxon>Eukaryota</taxon>
        <taxon>Fungi</taxon>
        <taxon>Dikarya</taxon>
        <taxon>Basidiomycota</taxon>
        <taxon>Pucciniomycotina</taxon>
        <taxon>Pucciniomycetes</taxon>
        <taxon>Pucciniales</taxon>
        <taxon>Melampsoraceae</taxon>
        <taxon>Melampsora</taxon>
    </lineage>
</organism>
<accession>F4SBC3</accession>
<sequence>MPSATALPVEVIDKILYYFCGDASYKPTDDYNSAKASFLNQKTVKDLLSLQLLGHNWAAAVQHIVYRSLYLTIPWGNQLLDKISSGNMFFSGIPRLRQLTLNHVMYKGDVGPGSFYERIKDENMRKLELEQQRKGIKVLELMPTGNNEDSKRVVIARRNSLRVLFTDTLPCYLPQSLHMTRFPKLRIVRNLYLDGLVRHPDWFEWPMFQTVEIFITRYRRGYAYWQEDLDKIMKRPMPPNLKHFVFLIHQNTLHVELITAGFSYGAREPEEKHSKKGERYDRLRAYPTQQPENKMPV</sequence>
<reference evidence="3" key="1">
    <citation type="journal article" date="2011" name="Proc. Natl. Acad. Sci. U.S.A.">
        <title>Obligate biotrophy features unraveled by the genomic analysis of rust fungi.</title>
        <authorList>
            <person name="Duplessis S."/>
            <person name="Cuomo C.A."/>
            <person name="Lin Y.-C."/>
            <person name="Aerts A."/>
            <person name="Tisserant E."/>
            <person name="Veneault-Fourrey C."/>
            <person name="Joly D.L."/>
            <person name="Hacquard S."/>
            <person name="Amselem J."/>
            <person name="Cantarel B.L."/>
            <person name="Chiu R."/>
            <person name="Coutinho P.M."/>
            <person name="Feau N."/>
            <person name="Field M."/>
            <person name="Frey P."/>
            <person name="Gelhaye E."/>
            <person name="Goldberg J."/>
            <person name="Grabherr M.G."/>
            <person name="Kodira C.D."/>
            <person name="Kohler A."/>
            <person name="Kuees U."/>
            <person name="Lindquist E.A."/>
            <person name="Lucas S.M."/>
            <person name="Mago R."/>
            <person name="Mauceli E."/>
            <person name="Morin E."/>
            <person name="Murat C."/>
            <person name="Pangilinan J.L."/>
            <person name="Park R."/>
            <person name="Pearson M."/>
            <person name="Quesneville H."/>
            <person name="Rouhier N."/>
            <person name="Sakthikumar S."/>
            <person name="Salamov A.A."/>
            <person name="Schmutz J."/>
            <person name="Selles B."/>
            <person name="Shapiro H."/>
            <person name="Tanguay P."/>
            <person name="Tuskan G.A."/>
            <person name="Henrissat B."/>
            <person name="Van de Peer Y."/>
            <person name="Rouze P."/>
            <person name="Ellis J.G."/>
            <person name="Dodds P.N."/>
            <person name="Schein J.E."/>
            <person name="Zhong S."/>
            <person name="Hamelin R.C."/>
            <person name="Grigoriev I.V."/>
            <person name="Szabo L.J."/>
            <person name="Martin F."/>
        </authorList>
    </citation>
    <scope>NUCLEOTIDE SEQUENCE [LARGE SCALE GENOMIC DNA]</scope>
    <source>
        <strain evidence="3">98AG31 / pathotype 3-4-7</strain>
    </source>
</reference>
<gene>
    <name evidence="2" type="ORF">MELLADRAFT_113880</name>
</gene>
<evidence type="ECO:0000313" key="2">
    <source>
        <dbReference type="EMBL" id="EGF98038.1"/>
    </source>
</evidence>